<name>A0A1H4CY60_9RHOB</name>
<dbReference type="Gene3D" id="3.40.50.2000">
    <property type="entry name" value="Glycogen Phosphorylase B"/>
    <property type="match status" value="2"/>
</dbReference>
<dbReference type="STRING" id="89524.SAMN05444370_108102"/>
<dbReference type="Pfam" id="PF13692">
    <property type="entry name" value="Glyco_trans_1_4"/>
    <property type="match status" value="1"/>
</dbReference>
<proteinExistence type="predicted"/>
<protein>
    <submittedName>
        <fullName evidence="1">Glycosyltransferase involved in cell wall bisynthesis</fullName>
    </submittedName>
</protein>
<evidence type="ECO:0000313" key="2">
    <source>
        <dbReference type="Proteomes" id="UP000198703"/>
    </source>
</evidence>
<accession>A0A1H4CY60</accession>
<keyword evidence="2" id="KW-1185">Reference proteome</keyword>
<reference evidence="1 2" key="1">
    <citation type="submission" date="2016-10" db="EMBL/GenBank/DDBJ databases">
        <authorList>
            <person name="de Groot N.N."/>
        </authorList>
    </citation>
    <scope>NUCLEOTIDE SEQUENCE [LARGE SCALE GENOMIC DNA]</scope>
    <source>
        <strain evidence="1 2">DSM 15345</strain>
    </source>
</reference>
<dbReference type="OrthoDB" id="9807795at2"/>
<dbReference type="GO" id="GO:0016740">
    <property type="term" value="F:transferase activity"/>
    <property type="evidence" value="ECO:0007669"/>
    <property type="project" value="UniProtKB-KW"/>
</dbReference>
<gene>
    <name evidence="1" type="ORF">SAMN05444370_108102</name>
</gene>
<dbReference type="SUPFAM" id="SSF53756">
    <property type="entry name" value="UDP-Glycosyltransferase/glycogen phosphorylase"/>
    <property type="match status" value="1"/>
</dbReference>
<dbReference type="Proteomes" id="UP000198703">
    <property type="component" value="Unassembled WGS sequence"/>
</dbReference>
<dbReference type="PANTHER" id="PTHR12526">
    <property type="entry name" value="GLYCOSYLTRANSFERASE"/>
    <property type="match status" value="1"/>
</dbReference>
<dbReference type="EMBL" id="FNQM01000008">
    <property type="protein sequence ID" value="SEA65238.1"/>
    <property type="molecule type" value="Genomic_DNA"/>
</dbReference>
<dbReference type="CDD" id="cd03801">
    <property type="entry name" value="GT4_PimA-like"/>
    <property type="match status" value="1"/>
</dbReference>
<keyword evidence="1" id="KW-0808">Transferase</keyword>
<dbReference type="AlphaFoldDB" id="A0A1H4CY60"/>
<evidence type="ECO:0000313" key="1">
    <source>
        <dbReference type="EMBL" id="SEA65238.1"/>
    </source>
</evidence>
<sequence length="383" mass="40284">MSQDRRPRVVALTDVPFWKSAFGSHARLAALFGALTAELDLSVLSFAPSAVGAGSDRVRVVPHGSVAPLAAPSGRHSRRPFLRDRVRPDWLAAARGLLDAERPDAVIVAYLDRSWLLDAVPPETVTLLDSHDVMSQRSLSFARFGAAPSIAPTAMEEREIMAAYDAVIAISDADADDIRGRLGVPGVIVAPHAPPLPPPLPPSPPAPGPMRLLFVGSYAEANIAGLRWLLDQVWPALGGRFRLAVAGGVCGAIPAPPPGVTLLGRVDDLGAAMAAADVLVNPVFMGGGLKIKTLDAMAAGLPSVNSREAVRGLEAAVGGALLVADGRLEFIAHLLRLERDPGLRADLGAAARAFVERELSPARAFGELIAFLHRARRRVEAAP</sequence>
<organism evidence="1 2">
    <name type="scientific">Rubrimonas cliftonensis</name>
    <dbReference type="NCBI Taxonomy" id="89524"/>
    <lineage>
        <taxon>Bacteria</taxon>
        <taxon>Pseudomonadati</taxon>
        <taxon>Pseudomonadota</taxon>
        <taxon>Alphaproteobacteria</taxon>
        <taxon>Rhodobacterales</taxon>
        <taxon>Paracoccaceae</taxon>
        <taxon>Rubrimonas</taxon>
    </lineage>
</organism>
<dbReference type="RefSeq" id="WP_139284067.1">
    <property type="nucleotide sequence ID" value="NZ_FNQM01000008.1"/>
</dbReference>